<feature type="repeat" description="ANK" evidence="3">
    <location>
        <begin position="64"/>
        <end position="96"/>
    </location>
</feature>
<dbReference type="SUPFAM" id="SSF48403">
    <property type="entry name" value="Ankyrin repeat"/>
    <property type="match status" value="2"/>
</dbReference>
<evidence type="ECO:0000256" key="1">
    <source>
        <dbReference type="ARBA" id="ARBA00022737"/>
    </source>
</evidence>
<keyword evidence="5" id="KW-1185">Reference proteome</keyword>
<dbReference type="Pfam" id="PF12796">
    <property type="entry name" value="Ank_2"/>
    <property type="match status" value="2"/>
</dbReference>
<dbReference type="InterPro" id="IPR036770">
    <property type="entry name" value="Ankyrin_rpt-contain_sf"/>
</dbReference>
<dbReference type="GO" id="GO:0005737">
    <property type="term" value="C:cytoplasm"/>
    <property type="evidence" value="ECO:0007669"/>
    <property type="project" value="TreeGrafter"/>
</dbReference>
<gene>
    <name evidence="4" type="ORF">FB567DRAFT_20419</name>
</gene>
<dbReference type="PANTHER" id="PTHR23206">
    <property type="entry name" value="MASK PROTEIN"/>
    <property type="match status" value="1"/>
</dbReference>
<evidence type="ECO:0000313" key="5">
    <source>
        <dbReference type="Proteomes" id="UP000813461"/>
    </source>
</evidence>
<dbReference type="Proteomes" id="UP000813461">
    <property type="component" value="Unassembled WGS sequence"/>
</dbReference>
<evidence type="ECO:0000256" key="2">
    <source>
        <dbReference type="ARBA" id="ARBA00023043"/>
    </source>
</evidence>
<accession>A0A8K0RGV7</accession>
<dbReference type="InterPro" id="IPR051631">
    <property type="entry name" value="Ankyrin-KH/SAM_domain"/>
</dbReference>
<organism evidence="4 5">
    <name type="scientific">Paraphoma chrysanthemicola</name>
    <dbReference type="NCBI Taxonomy" id="798071"/>
    <lineage>
        <taxon>Eukaryota</taxon>
        <taxon>Fungi</taxon>
        <taxon>Dikarya</taxon>
        <taxon>Ascomycota</taxon>
        <taxon>Pezizomycotina</taxon>
        <taxon>Dothideomycetes</taxon>
        <taxon>Pleosporomycetidae</taxon>
        <taxon>Pleosporales</taxon>
        <taxon>Pleosporineae</taxon>
        <taxon>Phaeosphaeriaceae</taxon>
        <taxon>Paraphoma</taxon>
    </lineage>
</organism>
<dbReference type="Gene3D" id="1.25.40.20">
    <property type="entry name" value="Ankyrin repeat-containing domain"/>
    <property type="match status" value="2"/>
</dbReference>
<dbReference type="InterPro" id="IPR002110">
    <property type="entry name" value="Ankyrin_rpt"/>
</dbReference>
<dbReference type="SMART" id="SM00248">
    <property type="entry name" value="ANK"/>
    <property type="match status" value="8"/>
</dbReference>
<dbReference type="EMBL" id="JAGMVJ010000001">
    <property type="protein sequence ID" value="KAH7095098.1"/>
    <property type="molecule type" value="Genomic_DNA"/>
</dbReference>
<dbReference type="PROSITE" id="PS50088">
    <property type="entry name" value="ANK_REPEAT"/>
    <property type="match status" value="4"/>
</dbReference>
<sequence length="474" mass="52232">MMQLQAEDFGSWDNPALDRATWMDIGDNCGELDVAIHRAAARGDVAELSRLLDTPHDINARCSSENSALHWAIVADKTEAVRFLLSRGADPSLRGRGGSDGREGDDAALCAARFERVSVMEVLIASGVGIYSETLGFAVISKNMDMIRLLVGTMRYDFTDMPRLQALEGILPAAVRTWSLESVQYLMEELKYDASTISTNNQGVLNLALLAIFNQEDVHDQLVETESDKDWGVAIQIIQLLVAAGASVNAVDDWVARTPLHFALQLQYPPSELIDYLLVHNADVNVPNHMGRTPFFQLLTRSDATEEMVRRFQRLGGSLDVMDDEKNTPLHLVKRPEIASLLLVSGADPASKNKYGQTPLHQASCVGDIGVIAQLLDYGADIEAKDSSGQTPLLAAMSYARCSGFWEKDTRTINFLLERGANVAAFNRDGQSATQLIDLKGYHINNLGKLALKVGHHVRQTQDNREEENVVDLW</sequence>
<feature type="repeat" description="ANK" evidence="3">
    <location>
        <begin position="355"/>
        <end position="387"/>
    </location>
</feature>
<reference evidence="4" key="1">
    <citation type="journal article" date="2021" name="Nat. Commun.">
        <title>Genetic determinants of endophytism in the Arabidopsis root mycobiome.</title>
        <authorList>
            <person name="Mesny F."/>
            <person name="Miyauchi S."/>
            <person name="Thiergart T."/>
            <person name="Pickel B."/>
            <person name="Atanasova L."/>
            <person name="Karlsson M."/>
            <person name="Huettel B."/>
            <person name="Barry K.W."/>
            <person name="Haridas S."/>
            <person name="Chen C."/>
            <person name="Bauer D."/>
            <person name="Andreopoulos W."/>
            <person name="Pangilinan J."/>
            <person name="LaButti K."/>
            <person name="Riley R."/>
            <person name="Lipzen A."/>
            <person name="Clum A."/>
            <person name="Drula E."/>
            <person name="Henrissat B."/>
            <person name="Kohler A."/>
            <person name="Grigoriev I.V."/>
            <person name="Martin F.M."/>
            <person name="Hacquard S."/>
        </authorList>
    </citation>
    <scope>NUCLEOTIDE SEQUENCE</scope>
    <source>
        <strain evidence="4">MPI-SDFR-AT-0120</strain>
    </source>
</reference>
<name>A0A8K0RGV7_9PLEO</name>
<protein>
    <submittedName>
        <fullName evidence="4">Ankyrin repeat-containing domain protein</fullName>
    </submittedName>
</protein>
<proteinExistence type="predicted"/>
<comment type="caution">
    <text evidence="4">The sequence shown here is derived from an EMBL/GenBank/DDBJ whole genome shotgun (WGS) entry which is preliminary data.</text>
</comment>
<feature type="repeat" description="ANK" evidence="3">
    <location>
        <begin position="388"/>
        <end position="428"/>
    </location>
</feature>
<dbReference type="AlphaFoldDB" id="A0A8K0RGV7"/>
<keyword evidence="2 3" id="KW-0040">ANK repeat</keyword>
<evidence type="ECO:0000313" key="4">
    <source>
        <dbReference type="EMBL" id="KAH7095098.1"/>
    </source>
</evidence>
<dbReference type="Pfam" id="PF00023">
    <property type="entry name" value="Ank"/>
    <property type="match status" value="1"/>
</dbReference>
<evidence type="ECO:0000256" key="3">
    <source>
        <dbReference type="PROSITE-ProRule" id="PRU00023"/>
    </source>
</evidence>
<dbReference type="OrthoDB" id="5431422at2759"/>
<keyword evidence="1" id="KW-0677">Repeat</keyword>
<dbReference type="PROSITE" id="PS50297">
    <property type="entry name" value="ANK_REP_REGION"/>
    <property type="match status" value="2"/>
</dbReference>
<dbReference type="PANTHER" id="PTHR23206:SF7">
    <property type="entry name" value="PROTEIN KINASE DOMAIN-CONTAINING PROTEIN"/>
    <property type="match status" value="1"/>
</dbReference>
<feature type="repeat" description="ANK" evidence="3">
    <location>
        <begin position="255"/>
        <end position="289"/>
    </location>
</feature>